<keyword evidence="5" id="KW-1185">Reference proteome</keyword>
<evidence type="ECO:0000259" key="3">
    <source>
        <dbReference type="PROSITE" id="PS50245"/>
    </source>
</evidence>
<feature type="region of interest" description="Disordered" evidence="2">
    <location>
        <begin position="2015"/>
        <end position="2123"/>
    </location>
</feature>
<dbReference type="InterPro" id="IPR028750">
    <property type="entry name" value="CEP350/CC187"/>
</dbReference>
<feature type="compositionally biased region" description="Polar residues" evidence="2">
    <location>
        <begin position="1084"/>
        <end position="1107"/>
    </location>
</feature>
<feature type="compositionally biased region" description="Polar residues" evidence="2">
    <location>
        <begin position="1168"/>
        <end position="1179"/>
    </location>
</feature>
<feature type="compositionally biased region" description="Basic and acidic residues" evidence="2">
    <location>
        <begin position="670"/>
        <end position="679"/>
    </location>
</feature>
<dbReference type="OrthoDB" id="306254at2759"/>
<feature type="compositionally biased region" description="Basic and acidic residues" evidence="2">
    <location>
        <begin position="2751"/>
        <end position="2778"/>
    </location>
</feature>
<organism evidence="4 5">
    <name type="scientific">Chiloscyllium punctatum</name>
    <name type="common">Brownbanded bambooshark</name>
    <name type="synonym">Hemiscyllium punctatum</name>
    <dbReference type="NCBI Taxonomy" id="137246"/>
    <lineage>
        <taxon>Eukaryota</taxon>
        <taxon>Metazoa</taxon>
        <taxon>Chordata</taxon>
        <taxon>Craniata</taxon>
        <taxon>Vertebrata</taxon>
        <taxon>Chondrichthyes</taxon>
        <taxon>Elasmobranchii</taxon>
        <taxon>Galeomorphii</taxon>
        <taxon>Galeoidea</taxon>
        <taxon>Orectolobiformes</taxon>
        <taxon>Hemiscylliidae</taxon>
        <taxon>Chiloscyllium</taxon>
    </lineage>
</organism>
<feature type="coiled-coil region" evidence="1">
    <location>
        <begin position="1961"/>
        <end position="2000"/>
    </location>
</feature>
<feature type="region of interest" description="Disordered" evidence="2">
    <location>
        <begin position="1827"/>
        <end position="1854"/>
    </location>
</feature>
<feature type="compositionally biased region" description="Basic and acidic residues" evidence="2">
    <location>
        <begin position="1474"/>
        <end position="1483"/>
    </location>
</feature>
<feature type="compositionally biased region" description="Basic and acidic residues" evidence="2">
    <location>
        <begin position="590"/>
        <end position="624"/>
    </location>
</feature>
<feature type="compositionally biased region" description="Low complexity" evidence="2">
    <location>
        <begin position="1132"/>
        <end position="1141"/>
    </location>
</feature>
<dbReference type="PROSITE" id="PS50245">
    <property type="entry name" value="CAP_GLY_2"/>
    <property type="match status" value="1"/>
</dbReference>
<keyword evidence="1" id="KW-0175">Coiled coil</keyword>
<evidence type="ECO:0000313" key="5">
    <source>
        <dbReference type="Proteomes" id="UP000287033"/>
    </source>
</evidence>
<feature type="compositionally biased region" description="Basic and acidic residues" evidence="2">
    <location>
        <begin position="2427"/>
        <end position="2442"/>
    </location>
</feature>
<feature type="compositionally biased region" description="Polar residues" evidence="2">
    <location>
        <begin position="2049"/>
        <end position="2064"/>
    </location>
</feature>
<protein>
    <recommendedName>
        <fullName evidence="3">CAP-Gly domain-containing protein</fullName>
    </recommendedName>
</protein>
<feature type="region of interest" description="Disordered" evidence="2">
    <location>
        <begin position="47"/>
        <end position="101"/>
    </location>
</feature>
<reference evidence="4 5" key="1">
    <citation type="journal article" date="2018" name="Nat. Ecol. Evol.">
        <title>Shark genomes provide insights into elasmobranch evolution and the origin of vertebrates.</title>
        <authorList>
            <person name="Hara Y"/>
            <person name="Yamaguchi K"/>
            <person name="Onimaru K"/>
            <person name="Kadota M"/>
            <person name="Koyanagi M"/>
            <person name="Keeley SD"/>
            <person name="Tatsumi K"/>
            <person name="Tanaka K"/>
            <person name="Motone F"/>
            <person name="Kageyama Y"/>
            <person name="Nozu R"/>
            <person name="Adachi N"/>
            <person name="Nishimura O"/>
            <person name="Nakagawa R"/>
            <person name="Tanegashima C"/>
            <person name="Kiyatake I"/>
            <person name="Matsumoto R"/>
            <person name="Murakumo K"/>
            <person name="Nishida K"/>
            <person name="Terakita A"/>
            <person name="Kuratani S"/>
            <person name="Sato K"/>
            <person name="Hyodo S Kuraku.S."/>
        </authorList>
    </citation>
    <scope>NUCLEOTIDE SEQUENCE [LARGE SCALE GENOMIC DNA]</scope>
</reference>
<comment type="caution">
    <text evidence="4">The sequence shown here is derived from an EMBL/GenBank/DDBJ whole genome shotgun (WGS) entry which is preliminary data.</text>
</comment>
<feature type="compositionally biased region" description="Basic and acidic residues" evidence="2">
    <location>
        <begin position="259"/>
        <end position="269"/>
    </location>
</feature>
<feature type="compositionally biased region" description="Polar residues" evidence="2">
    <location>
        <begin position="1930"/>
        <end position="1954"/>
    </location>
</feature>
<feature type="compositionally biased region" description="Low complexity" evidence="2">
    <location>
        <begin position="68"/>
        <end position="81"/>
    </location>
</feature>
<feature type="compositionally biased region" description="Low complexity" evidence="2">
    <location>
        <begin position="2452"/>
        <end position="2466"/>
    </location>
</feature>
<dbReference type="Gene3D" id="2.30.30.190">
    <property type="entry name" value="CAP Gly-rich-like domain"/>
    <property type="match status" value="1"/>
</dbReference>
<dbReference type="PANTHER" id="PTHR13958">
    <property type="entry name" value="CENTROSOME-ASSOCIATED PROTEIN 350"/>
    <property type="match status" value="1"/>
</dbReference>
<feature type="compositionally biased region" description="Low complexity" evidence="2">
    <location>
        <begin position="682"/>
        <end position="693"/>
    </location>
</feature>
<dbReference type="Proteomes" id="UP000287033">
    <property type="component" value="Unassembled WGS sequence"/>
</dbReference>
<dbReference type="Pfam" id="PF01302">
    <property type="entry name" value="CAP_GLY"/>
    <property type="match status" value="1"/>
</dbReference>
<feature type="compositionally biased region" description="Low complexity" evidence="2">
    <location>
        <begin position="1522"/>
        <end position="1535"/>
    </location>
</feature>
<name>A0A401RND8_CHIPU</name>
<feature type="compositionally biased region" description="Basic and acidic residues" evidence="2">
    <location>
        <begin position="231"/>
        <end position="240"/>
    </location>
</feature>
<evidence type="ECO:0000256" key="2">
    <source>
        <dbReference type="SAM" id="MobiDB-lite"/>
    </source>
</evidence>
<feature type="region of interest" description="Disordered" evidence="2">
    <location>
        <begin position="230"/>
        <end position="269"/>
    </location>
</feature>
<dbReference type="SMART" id="SM01052">
    <property type="entry name" value="CAP_GLY"/>
    <property type="match status" value="1"/>
</dbReference>
<feature type="compositionally biased region" description="Polar residues" evidence="2">
    <location>
        <begin position="1841"/>
        <end position="1850"/>
    </location>
</feature>
<feature type="coiled-coil region" evidence="1">
    <location>
        <begin position="1359"/>
        <end position="1386"/>
    </location>
</feature>
<feature type="compositionally biased region" description="Basic and acidic residues" evidence="2">
    <location>
        <begin position="430"/>
        <end position="492"/>
    </location>
</feature>
<feature type="compositionally biased region" description="Basic and acidic residues" evidence="2">
    <location>
        <begin position="2827"/>
        <end position="2844"/>
    </location>
</feature>
<feature type="compositionally biased region" description="Low complexity" evidence="2">
    <location>
        <begin position="949"/>
        <end position="964"/>
    </location>
</feature>
<feature type="domain" description="CAP-Gly" evidence="3">
    <location>
        <begin position="2498"/>
        <end position="2540"/>
    </location>
</feature>
<feature type="region of interest" description="Disordered" evidence="2">
    <location>
        <begin position="2827"/>
        <end position="2879"/>
    </location>
</feature>
<dbReference type="GO" id="GO:0034453">
    <property type="term" value="P:microtubule anchoring"/>
    <property type="evidence" value="ECO:0007669"/>
    <property type="project" value="InterPro"/>
</dbReference>
<feature type="region of interest" description="Disordered" evidence="2">
    <location>
        <begin position="940"/>
        <end position="978"/>
    </location>
</feature>
<feature type="region of interest" description="Disordered" evidence="2">
    <location>
        <begin position="2743"/>
        <end position="2778"/>
    </location>
</feature>
<dbReference type="STRING" id="137246.A0A401RND8"/>
<feature type="region of interest" description="Disordered" evidence="2">
    <location>
        <begin position="1710"/>
        <end position="1771"/>
    </location>
</feature>
<evidence type="ECO:0000313" key="4">
    <source>
        <dbReference type="EMBL" id="GCC19663.1"/>
    </source>
</evidence>
<accession>A0A401RND8</accession>
<feature type="region of interest" description="Disordered" evidence="2">
    <location>
        <begin position="643"/>
        <end position="768"/>
    </location>
</feature>
<feature type="region of interest" description="Disordered" evidence="2">
    <location>
        <begin position="518"/>
        <end position="555"/>
    </location>
</feature>
<feature type="region of interest" description="Disordered" evidence="2">
    <location>
        <begin position="387"/>
        <end position="409"/>
    </location>
</feature>
<dbReference type="InterPro" id="IPR036859">
    <property type="entry name" value="CAP-Gly_dom_sf"/>
</dbReference>
<feature type="compositionally biased region" description="Basic and acidic residues" evidence="2">
    <location>
        <begin position="1194"/>
        <end position="1207"/>
    </location>
</feature>
<dbReference type="EMBL" id="BEZZ01001581">
    <property type="protein sequence ID" value="GCC19663.1"/>
    <property type="molecule type" value="Genomic_DNA"/>
</dbReference>
<feature type="compositionally biased region" description="Low complexity" evidence="2">
    <location>
        <begin position="241"/>
        <end position="253"/>
    </location>
</feature>
<feature type="compositionally biased region" description="Basic and acidic residues" evidence="2">
    <location>
        <begin position="644"/>
        <end position="661"/>
    </location>
</feature>
<feature type="coiled-coil region" evidence="1">
    <location>
        <begin position="1657"/>
        <end position="1694"/>
    </location>
</feature>
<feature type="region of interest" description="Disordered" evidence="2">
    <location>
        <begin position="1052"/>
        <end position="1271"/>
    </location>
</feature>
<feature type="compositionally biased region" description="Basic and acidic residues" evidence="2">
    <location>
        <begin position="518"/>
        <end position="534"/>
    </location>
</feature>
<feature type="region of interest" description="Disordered" evidence="2">
    <location>
        <begin position="1474"/>
        <end position="1581"/>
    </location>
</feature>
<feature type="region of interest" description="Disordered" evidence="2">
    <location>
        <begin position="2149"/>
        <end position="2200"/>
    </location>
</feature>
<feature type="compositionally biased region" description="Polar residues" evidence="2">
    <location>
        <begin position="1894"/>
        <end position="1921"/>
    </location>
</feature>
<feature type="region of interest" description="Disordered" evidence="2">
    <location>
        <begin position="2414"/>
        <end position="2469"/>
    </location>
</feature>
<evidence type="ECO:0000256" key="1">
    <source>
        <dbReference type="SAM" id="Coils"/>
    </source>
</evidence>
<gene>
    <name evidence="4" type="ORF">chiPu_0018450</name>
</gene>
<feature type="compositionally biased region" description="Polar residues" evidence="2">
    <location>
        <begin position="2080"/>
        <end position="2103"/>
    </location>
</feature>
<feature type="compositionally biased region" description="Low complexity" evidence="2">
    <location>
        <begin position="1503"/>
        <end position="1512"/>
    </location>
</feature>
<feature type="compositionally biased region" description="Polar residues" evidence="2">
    <location>
        <begin position="2027"/>
        <end position="2039"/>
    </location>
</feature>
<dbReference type="SUPFAM" id="SSF74924">
    <property type="entry name" value="Cap-Gly domain"/>
    <property type="match status" value="1"/>
</dbReference>
<dbReference type="GO" id="GO:0005813">
    <property type="term" value="C:centrosome"/>
    <property type="evidence" value="ECO:0007669"/>
    <property type="project" value="InterPro"/>
</dbReference>
<feature type="region of interest" description="Disordered" evidence="2">
    <location>
        <begin position="583"/>
        <end position="630"/>
    </location>
</feature>
<sequence>MQSRSTRQDLASAWNTVDKTKAALRHIENRLEAIPTTTAVIDTVMDTKKTSSSATRKISRRDGRYLEDSVASATSVKSSSRSKSRKDNTSRSPLRSTTLESNITKSSRVEFRDPLTTYRDVDVRVPSYLTASQLEAQRLLSERNSNEVRGKESDVSRMIYERDNRNYHCLDNESTCLTAVDDTEVKYLNDRSALDDLHSSDALYKTLGRGALGPKGGTDKGPHVKVVSLESDAKSDRPSEQSHLSSPSSTSESVMQKLEMMRRKQHDDKLEKLKERIRKQREHCEESAERDRLLNTSELPAVPAIDPAASTAKVRKVAAAPPAPSYKGFNPMETKIRTPDGKVWREDELHGISKDLYRDFTLQLTESSKMKEATCEKVKEKKITKPVRKVQKVAQSPSPDAKPSAHVISTGSWREGIKLVKMVLGPAPKPVKENEKAAIARAGRERIARSRSTARTDFDIKLEASKTLRPRSSERQRAEQQPETDQRKKEGQNELDTLNTRVLPEEVRGILDDLQLKTTHQDIPAEKTSLEEGKQPAGIRFSSRSTSPVKRKQERHNMCTEMQLKRLRHYDAEEVRQYIARQQVERKKRQTEEKKAQKEAMEQKNKRLQELYRKQKEAFSKPKPEPMCQKRLQETFLKYVSEPAKVEEPSHHQLVHQERPQKAVYQPSGESDKENKGQERPLSASSSSDLSLSEPVQPVGRHDHLDSSWMPAPWLNPAVQPDHSVSGANLLYPPKVESQNMLPKDLETVTDKEDPSKGQAPSLNPFSGFSPYDYTAGVQKTTAPQKSRLDRIEALKAMAASLSSRIENGAKKLAGVGINYGVAQSSEHDVLQTAWDDRYWGKPVSPPVRDGGKHNVSPRMHRTRGANVGLTTYEDCLPGVGNLYEFKKFGESPHCQAVSAVVDVEARTSGTDKQQEVNWENTYKRSLEALEQDLQKLSRERNKFDSPHSSGGSISEGPLLSEGSLSEEDGLPSCRDPVNLTEKLKDKEFCAGELSPSRPVLDFQKEAERYQPLQIHPEGSKSRAPWEELAKGSHHSVINIFTKSYQFVGQGGLEEESDKSSPTLQPLMSTASPEEVALYEDDFLSSQSSTASSRKVPSYQSRPSSTQGEHRSKSSINTRSGEVSPQSPGQHSTVSSRTSDSSGKKLKVDSADAAGSVQHSPVDGGTWASASISERSSPEGSMPRLGQVFVEDLEQVKDTKEVQEETSVHVSTSAHGESSKAKKSTSSSSFHSTVSSMSQRTPQNDAVITSREGIRQLPATISTPSPSLGYRPQLADVSVTAARPSTSSAAASMLSSPLSLQHRMTAELTYLDAIEESVRQLSEIDRTRGIALAQQETVSLAQILKAQQQRHEHDLALLKLKAEQEAAASQRQLEEARQKAVQAHTESLQQFVQVRQEMLQESTTKMMTQQVEVARLAAVTARQVKEMTELACAQVAAGSLTATNLPHGTAPVPVTMLLDQQRQQHSDFMNQLRTRAESDRKNECSPTTAGPAEKLPDTKMHNSASLDSLSESSRLKHHDRSNSSGSSSSRQDSPSLPFLEKSRTSRCIKGSSSIEEVVQTAADDSIHSDSVPSLPDEKDSASVATEYSLKFDESMTEDEIEEKSFRSLLPSESHRRFNMEKKRSQQDDSDEDIVQDQSASIAVKGEDDKMPPIRKRQRGLLLRLQQEQAEIKRLQEANRAAHKERQMILKQQEEIQRMRQTTIKIQEKLKSAGESKLVPTRQDHQNGEQPEVENVSKVSPTSSPLQTDMETRSPSPVSISGSETSSIMQKLKKMRSHMDEKHCSPVHYFFSVFTSHHWASLSVCFPNLHPKFQLYIYNQLVSEKIPESKDTGSEEECPAPSCSQPHSDSSIPEEVRCSPAQTLESPSVALQMATSPDHSIFTDDAYSQDFESVATHSKQSPSSKVTEGTSKQDGQKISTSIRVHDRPTLKSRQASGSWSDESVSVTQSENTSDQSDIEIRIRALKDELKKRKSIVDKLKREQKKRQQERLKAQEASLIKQLESYDEFIKKTEAELSKDLDSASSSSTKPQIKTLYSTATEKPKIKPLSLQRTESAKSWKSLTESEISKASLGPITKQDQRSSSPDGQKSNLLSELYASDQSKSAVFDSRPDDSSRSPSPVFKCHLKSRPDFVEGLDNVAGALEYSRMPDQLAFRPEDGSGDESVVSSHQSGQDDIQEELDHLKSEDSDVEDVLGLSRQSDQSEPLLKLDIEKLQHINIPEHIKELTPLNRVLSDDTEQPLVAELVEKTFEDLKDEEYYLHKDGYPDEEDGASDHSASSVKIVRSVKSGTSIASVLSDSGELKRTPSENDSYSQDFEYLSQGKEATYSENFESLRKRNEDLDESLHGGSCKAGLESAEALLLRIKITSDKNLTEAQVLSCPEHFKQEGMNEGEKLSRSVSPSISVDDEISERLGEKYSPSCGSVHSEQLVDLKSPTEKSRNEEQSDASNEEQTPIPSHSPSPCHTPTAMLPETDELPEFQIGARILVSGIQPGTLRFKGRTSFANGFWAGVELDKPEGSNNGTYDGVEYFTCKDKCGIFAPPHKISLLPEHYEDAIDTTEDEEDLLVAHKLGQDYKTSCDGGEKPELSKEVAELQVDEFELSNSPGEQVDFKLSSFKDNLNDQNANDQFPEPSKFDLLHIINESSKAVETFGDDQTLSESLSKSGEEERLANLSKDQNDVFTEKASKAVLETETNINIDVSVCSSSAQKEEFSLNIHENSSTPLLDLLNREKEQLEAQFKVPFLEPESEEIHEEHVDIKREEPKDNHEDSKDFKGDVLKSSDSKANSLVDIILSSFVKDTVEQLQEIKKSRAKKIQLTNQGLRCKLDVESLPRSPSKDREEEHKTVIQLETTERDDSDDDKEEVLSPDLCPRPGSPVFGTSGQEELAKRLAELELSRELLDDLVDDQDWFDEDFGLSCSKVQQPVQEAQSPKDVPLKIQEEPYFAVPHDVLEVEKMVHAAAEELWKLQELGHDLGDLQVPPDYLGNNKWKDVESVSKRAYCELVFNLTREIFAEMFSEDPSASQPPWMKPSRISSAFFKRARNPQNLNEVKIFISNEVMKLFGFNQEQYQKTDWQKMKKFGRKKRDRVDHILVQELHEEEAQWVNYDEDELCVKMQLADGIFEALIKDTVNVLNQIQGKQLKLMLS</sequence>
<proteinExistence type="predicted"/>
<feature type="compositionally biased region" description="Acidic residues" evidence="2">
    <location>
        <begin position="2852"/>
        <end position="2861"/>
    </location>
</feature>
<feature type="compositionally biased region" description="Low complexity" evidence="2">
    <location>
        <begin position="1224"/>
        <end position="1238"/>
    </location>
</feature>
<feature type="compositionally biased region" description="Polar residues" evidence="2">
    <location>
        <begin position="1114"/>
        <end position="1131"/>
    </location>
</feature>
<feature type="compositionally biased region" description="Polar residues" evidence="2">
    <location>
        <begin position="2164"/>
        <end position="2173"/>
    </location>
</feature>
<feature type="region of interest" description="Disordered" evidence="2">
    <location>
        <begin position="428"/>
        <end position="501"/>
    </location>
</feature>
<feature type="region of interest" description="Disordered" evidence="2">
    <location>
        <begin position="1891"/>
        <end position="1956"/>
    </location>
</feature>
<feature type="compositionally biased region" description="Polar residues" evidence="2">
    <location>
        <begin position="1736"/>
        <end position="1768"/>
    </location>
</feature>
<dbReference type="InterPro" id="IPR000938">
    <property type="entry name" value="CAP-Gly_domain"/>
</dbReference>
<dbReference type="PANTHER" id="PTHR13958:SF3">
    <property type="entry name" value="CAP-GLY DOMAIN-CONTAINING PROTEIN-RELATED"/>
    <property type="match status" value="1"/>
</dbReference>
<dbReference type="GO" id="GO:0008017">
    <property type="term" value="F:microtubule binding"/>
    <property type="evidence" value="ECO:0007669"/>
    <property type="project" value="InterPro"/>
</dbReference>
<feature type="compositionally biased region" description="Polar residues" evidence="2">
    <location>
        <begin position="1060"/>
        <end position="1072"/>
    </location>
</feature>
<feature type="compositionally biased region" description="Basic and acidic residues" evidence="2">
    <location>
        <begin position="744"/>
        <end position="756"/>
    </location>
</feature>
<dbReference type="OMA" id="ESKHIYC"/>